<evidence type="ECO:0000256" key="3">
    <source>
        <dbReference type="ARBA" id="ARBA00022475"/>
    </source>
</evidence>
<reference evidence="9 10" key="1">
    <citation type="submission" date="2019-02" db="EMBL/GenBank/DDBJ databases">
        <title>Deep-cultivation of Planctomycetes and their phenomic and genomic characterization uncovers novel biology.</title>
        <authorList>
            <person name="Wiegand S."/>
            <person name="Jogler M."/>
            <person name="Boedeker C."/>
            <person name="Pinto D."/>
            <person name="Vollmers J."/>
            <person name="Rivas-Marin E."/>
            <person name="Kohn T."/>
            <person name="Peeters S.H."/>
            <person name="Heuer A."/>
            <person name="Rast P."/>
            <person name="Oberbeckmann S."/>
            <person name="Bunk B."/>
            <person name="Jeske O."/>
            <person name="Meyerdierks A."/>
            <person name="Storesund J.E."/>
            <person name="Kallscheuer N."/>
            <person name="Luecker S."/>
            <person name="Lage O.M."/>
            <person name="Pohl T."/>
            <person name="Merkel B.J."/>
            <person name="Hornburger P."/>
            <person name="Mueller R.-W."/>
            <person name="Bruemmer F."/>
            <person name="Labrenz M."/>
            <person name="Spormann A.M."/>
            <person name="Op den Camp H."/>
            <person name="Overmann J."/>
            <person name="Amann R."/>
            <person name="Jetten M.S.M."/>
            <person name="Mascher T."/>
            <person name="Medema M.H."/>
            <person name="Devos D.P."/>
            <person name="Kaster A.-K."/>
            <person name="Ovreas L."/>
            <person name="Rohde M."/>
            <person name="Galperin M.Y."/>
            <person name="Jogler C."/>
        </authorList>
    </citation>
    <scope>NUCLEOTIDE SEQUENCE [LARGE SCALE GENOMIC DNA]</scope>
    <source>
        <strain evidence="9 10">I41</strain>
    </source>
</reference>
<keyword evidence="4 7" id="KW-0812">Transmembrane</keyword>
<dbReference type="NCBIfam" id="TIGR01185">
    <property type="entry name" value="devC"/>
    <property type="match status" value="1"/>
</dbReference>
<dbReference type="GO" id="GO:0005886">
    <property type="term" value="C:plasma membrane"/>
    <property type="evidence" value="ECO:0007669"/>
    <property type="project" value="UniProtKB-SubCell"/>
</dbReference>
<evidence type="ECO:0000256" key="5">
    <source>
        <dbReference type="ARBA" id="ARBA00022989"/>
    </source>
</evidence>
<evidence type="ECO:0000313" key="10">
    <source>
        <dbReference type="Proteomes" id="UP000317909"/>
    </source>
</evidence>
<organism evidence="9 10">
    <name type="scientific">Lacipirellula limnantheis</name>
    <dbReference type="NCBI Taxonomy" id="2528024"/>
    <lineage>
        <taxon>Bacteria</taxon>
        <taxon>Pseudomonadati</taxon>
        <taxon>Planctomycetota</taxon>
        <taxon>Planctomycetia</taxon>
        <taxon>Pirellulales</taxon>
        <taxon>Lacipirellulaceae</taxon>
        <taxon>Lacipirellula</taxon>
    </lineage>
</organism>
<protein>
    <submittedName>
        <fullName evidence="9">FtsX-like permease family protein</fullName>
    </submittedName>
</protein>
<evidence type="ECO:0000256" key="1">
    <source>
        <dbReference type="ARBA" id="ARBA00004651"/>
    </source>
</evidence>
<accession>A0A517TVI0</accession>
<dbReference type="RefSeq" id="WP_145431947.1">
    <property type="nucleotide sequence ID" value="NZ_CP036339.1"/>
</dbReference>
<keyword evidence="2" id="KW-0813">Transport</keyword>
<keyword evidence="6 7" id="KW-0472">Membrane</keyword>
<feature type="transmembrane region" description="Helical" evidence="7">
    <location>
        <begin position="320"/>
        <end position="345"/>
    </location>
</feature>
<dbReference type="PANTHER" id="PTHR43738">
    <property type="entry name" value="ABC TRANSPORTER, MEMBRANE PROTEIN"/>
    <property type="match status" value="1"/>
</dbReference>
<evidence type="ECO:0000256" key="2">
    <source>
        <dbReference type="ARBA" id="ARBA00022448"/>
    </source>
</evidence>
<sequence>MLNFTKTPLAWKNLTHDWRRLIVAVAGIGFAVLLMFTQVGFQNALFDSQVKMIDDLQGDIFLVSRAKYTLAAEKRFPLELVNQARSASGVIGAYPLYTELTLSRLKSFGTEAPSKAFPIRSIGFRLDDPIFSSERINSQLEKLRLPYAALLDVRSKQDNFPFPTESDEELAKVQAELADRKIVMVGTFDLGTDFAHDGNLAMSAENFAEYFPQRKQFGDPLSVVDLGIVHVGDKTRTEEVRETIDQLLDERVFVLTRQQFRDQEIGFWDKSTPIGIIFTAGKIIGFIVGMVICYQVIYSDIADHMPEFATLKAMGYTTGYFLRLIVMEGIFLSFVGFIPGLIVSTGLYAMLANSTGLLLRMTPQAILTVLVLTIAMCIASGLLAVRKLLAADPANLF</sequence>
<dbReference type="KEGG" id="llh:I41_15420"/>
<keyword evidence="3" id="KW-1003">Cell membrane</keyword>
<dbReference type="Proteomes" id="UP000317909">
    <property type="component" value="Chromosome"/>
</dbReference>
<feature type="domain" description="ABC3 transporter permease C-terminal" evidence="8">
    <location>
        <begin position="284"/>
        <end position="392"/>
    </location>
</feature>
<feature type="transmembrane region" description="Helical" evidence="7">
    <location>
        <begin position="274"/>
        <end position="299"/>
    </location>
</feature>
<evidence type="ECO:0000256" key="6">
    <source>
        <dbReference type="ARBA" id="ARBA00023136"/>
    </source>
</evidence>
<dbReference type="PANTHER" id="PTHR43738:SF1">
    <property type="entry name" value="HEMIN TRANSPORT SYSTEM PERMEASE PROTEIN HRTB-RELATED"/>
    <property type="match status" value="1"/>
</dbReference>
<dbReference type="InterPro" id="IPR003838">
    <property type="entry name" value="ABC3_permease_C"/>
</dbReference>
<comment type="subcellular location">
    <subcellularLocation>
        <location evidence="1">Cell membrane</location>
        <topology evidence="1">Multi-pass membrane protein</topology>
    </subcellularLocation>
</comment>
<dbReference type="AlphaFoldDB" id="A0A517TVI0"/>
<dbReference type="InterPro" id="IPR005891">
    <property type="entry name" value="DevC"/>
</dbReference>
<dbReference type="OrthoDB" id="180999at2"/>
<keyword evidence="5 7" id="KW-1133">Transmembrane helix</keyword>
<evidence type="ECO:0000256" key="7">
    <source>
        <dbReference type="SAM" id="Phobius"/>
    </source>
</evidence>
<proteinExistence type="predicted"/>
<evidence type="ECO:0000259" key="8">
    <source>
        <dbReference type="Pfam" id="PF02687"/>
    </source>
</evidence>
<dbReference type="Pfam" id="PF02687">
    <property type="entry name" value="FtsX"/>
    <property type="match status" value="1"/>
</dbReference>
<evidence type="ECO:0000313" key="9">
    <source>
        <dbReference type="EMBL" id="QDT72368.1"/>
    </source>
</evidence>
<keyword evidence="10" id="KW-1185">Reference proteome</keyword>
<feature type="transmembrane region" description="Helical" evidence="7">
    <location>
        <begin position="21"/>
        <end position="41"/>
    </location>
</feature>
<dbReference type="InterPro" id="IPR051125">
    <property type="entry name" value="ABC-4/HrtB_transporter"/>
</dbReference>
<dbReference type="PIRSF" id="PIRSF031773">
    <property type="entry name" value="DevC"/>
    <property type="match status" value="1"/>
</dbReference>
<evidence type="ECO:0000256" key="4">
    <source>
        <dbReference type="ARBA" id="ARBA00022692"/>
    </source>
</evidence>
<gene>
    <name evidence="9" type="ORF">I41_15420</name>
</gene>
<feature type="transmembrane region" description="Helical" evidence="7">
    <location>
        <begin position="365"/>
        <end position="385"/>
    </location>
</feature>
<dbReference type="EMBL" id="CP036339">
    <property type="protein sequence ID" value="QDT72368.1"/>
    <property type="molecule type" value="Genomic_DNA"/>
</dbReference>
<name>A0A517TVI0_9BACT</name>